<gene>
    <name evidence="1" type="ORF">C7460_104109</name>
</gene>
<evidence type="ECO:0000313" key="2">
    <source>
        <dbReference type="Proteomes" id="UP000256779"/>
    </source>
</evidence>
<evidence type="ECO:0000313" key="1">
    <source>
        <dbReference type="EMBL" id="REE01089.1"/>
    </source>
</evidence>
<proteinExistence type="predicted"/>
<keyword evidence="2" id="KW-1185">Reference proteome</keyword>
<reference evidence="1 2" key="1">
    <citation type="submission" date="2018-07" db="EMBL/GenBank/DDBJ databases">
        <title>Genomic Encyclopedia of Type Strains, Phase IV (KMG-IV): sequencing the most valuable type-strain genomes for metagenomic binning, comparative biology and taxonomic classification.</title>
        <authorList>
            <person name="Goeker M."/>
        </authorList>
    </citation>
    <scope>NUCLEOTIDE SEQUENCE [LARGE SCALE GENOMIC DNA]</scope>
    <source>
        <strain evidence="1 2">DSM 4134</strain>
    </source>
</reference>
<dbReference type="RefSeq" id="WP_115867178.1">
    <property type="nucleotide sequence ID" value="NZ_QREG01000004.1"/>
</dbReference>
<comment type="caution">
    <text evidence="1">The sequence shown here is derived from an EMBL/GenBank/DDBJ whole genome shotgun (WGS) entry which is preliminary data.</text>
</comment>
<dbReference type="EMBL" id="QREG01000004">
    <property type="protein sequence ID" value="REE01089.1"/>
    <property type="molecule type" value="Genomic_DNA"/>
</dbReference>
<accession>A0A3D9L5A1</accession>
<protein>
    <submittedName>
        <fullName evidence="1">Uncharacterized protein</fullName>
    </submittedName>
</protein>
<organism evidence="1 2">
    <name type="scientific">Marinoscillum furvescens DSM 4134</name>
    <dbReference type="NCBI Taxonomy" id="1122208"/>
    <lineage>
        <taxon>Bacteria</taxon>
        <taxon>Pseudomonadati</taxon>
        <taxon>Bacteroidota</taxon>
        <taxon>Cytophagia</taxon>
        <taxon>Cytophagales</taxon>
        <taxon>Reichenbachiellaceae</taxon>
        <taxon>Marinoscillum</taxon>
    </lineage>
</organism>
<dbReference type="AlphaFoldDB" id="A0A3D9L5A1"/>
<dbReference type="Proteomes" id="UP000256779">
    <property type="component" value="Unassembled WGS sequence"/>
</dbReference>
<sequence length="112" mass="13446">MEYATKEQLRKSMRGFLAQRKHIYRELKLRHLEEICILLQKRFCFIRDWSYWRHCLEVRNAEHLIMFILPSATGGHATTHKHMLELIAHCKQVSSLTKLQYDNQAQKIPSRP</sequence>
<name>A0A3D9L5A1_MARFU</name>